<name>A0ABP6EYH9_9ACTN</name>
<dbReference type="PROSITE" id="PS50943">
    <property type="entry name" value="HTH_CROC1"/>
    <property type="match status" value="1"/>
</dbReference>
<gene>
    <name evidence="3" type="ORF">GCM10009864_59810</name>
</gene>
<dbReference type="CDD" id="cd00093">
    <property type="entry name" value="HTH_XRE"/>
    <property type="match status" value="1"/>
</dbReference>
<feature type="compositionally biased region" description="Polar residues" evidence="1">
    <location>
        <begin position="346"/>
        <end position="357"/>
    </location>
</feature>
<sequence>MVKESANNAVKRRRAELNLTQQEAARRADVSLATWRRFENNAGNASALEGFRADNLQGIARALKIGVPVLRQLAGADGTTVAMPSADGLTEIDQSVSDVVQLFNRSFTGDPLTPVDAMALANTVDFSDFAPARDGKLHLDTSFSYEFAAYLKGEATIRDVGLLRDLPELALTQVNNHWLVRMGERIMRIGSELGEGRVPRPQCLADEYALWIVIQNTDPPQLGDVLDMSPGLRDADDVFGYDPDVDEPDDERAIREDWMNRMVGGLLPPDESHSHRRYDLTLMEAYGQGIYDPSDPRHPLRWFDRDDLRERCESELAFVRLSKEEQEARTAEALNRMSELLRPGTADNSTTDFGASR</sequence>
<dbReference type="SMART" id="SM00530">
    <property type="entry name" value="HTH_XRE"/>
    <property type="match status" value="1"/>
</dbReference>
<evidence type="ECO:0000313" key="3">
    <source>
        <dbReference type="EMBL" id="GAA2679560.1"/>
    </source>
</evidence>
<dbReference type="SUPFAM" id="SSF47413">
    <property type="entry name" value="lambda repressor-like DNA-binding domains"/>
    <property type="match status" value="1"/>
</dbReference>
<dbReference type="Proteomes" id="UP001500994">
    <property type="component" value="Unassembled WGS sequence"/>
</dbReference>
<accession>A0ABP6EYH9</accession>
<organism evidence="3 4">
    <name type="scientific">Streptomyces lunalinharesii</name>
    <dbReference type="NCBI Taxonomy" id="333384"/>
    <lineage>
        <taxon>Bacteria</taxon>
        <taxon>Bacillati</taxon>
        <taxon>Actinomycetota</taxon>
        <taxon>Actinomycetes</taxon>
        <taxon>Kitasatosporales</taxon>
        <taxon>Streptomycetaceae</taxon>
        <taxon>Streptomyces</taxon>
    </lineage>
</organism>
<evidence type="ECO:0000313" key="4">
    <source>
        <dbReference type="Proteomes" id="UP001500994"/>
    </source>
</evidence>
<evidence type="ECO:0000259" key="2">
    <source>
        <dbReference type="PROSITE" id="PS50943"/>
    </source>
</evidence>
<reference evidence="4" key="1">
    <citation type="journal article" date="2019" name="Int. J. Syst. Evol. Microbiol.">
        <title>The Global Catalogue of Microorganisms (GCM) 10K type strain sequencing project: providing services to taxonomists for standard genome sequencing and annotation.</title>
        <authorList>
            <consortium name="The Broad Institute Genomics Platform"/>
            <consortium name="The Broad Institute Genome Sequencing Center for Infectious Disease"/>
            <person name="Wu L."/>
            <person name="Ma J."/>
        </authorList>
    </citation>
    <scope>NUCLEOTIDE SEQUENCE [LARGE SCALE GENOMIC DNA]</scope>
    <source>
        <strain evidence="4">JCM 16374</strain>
    </source>
</reference>
<feature type="region of interest" description="Disordered" evidence="1">
    <location>
        <begin position="333"/>
        <end position="357"/>
    </location>
</feature>
<dbReference type="Gene3D" id="1.10.260.40">
    <property type="entry name" value="lambda repressor-like DNA-binding domains"/>
    <property type="match status" value="1"/>
</dbReference>
<keyword evidence="4" id="KW-1185">Reference proteome</keyword>
<proteinExistence type="predicted"/>
<comment type="caution">
    <text evidence="3">The sequence shown here is derived from an EMBL/GenBank/DDBJ whole genome shotgun (WGS) entry which is preliminary data.</text>
</comment>
<dbReference type="RefSeq" id="WP_344581775.1">
    <property type="nucleotide sequence ID" value="NZ_BAAARK010000024.1"/>
</dbReference>
<dbReference type="EMBL" id="BAAARK010000024">
    <property type="protein sequence ID" value="GAA2679560.1"/>
    <property type="molecule type" value="Genomic_DNA"/>
</dbReference>
<evidence type="ECO:0000256" key="1">
    <source>
        <dbReference type="SAM" id="MobiDB-lite"/>
    </source>
</evidence>
<dbReference type="InterPro" id="IPR010982">
    <property type="entry name" value="Lambda_DNA-bd_dom_sf"/>
</dbReference>
<protein>
    <recommendedName>
        <fullName evidence="2">HTH cro/C1-type domain-containing protein</fullName>
    </recommendedName>
</protein>
<dbReference type="InterPro" id="IPR001387">
    <property type="entry name" value="Cro/C1-type_HTH"/>
</dbReference>
<feature type="domain" description="HTH cro/C1-type" evidence="2">
    <location>
        <begin position="10"/>
        <end position="70"/>
    </location>
</feature>